<sequence length="243" mass="27018">MATLAQLTSKESTELTTRNAITGETEKVLLSIDAEDAEEQVEDLPQEYQPVYVSELFSSAAESWTQDDEMGTRMRKIAFFPLLSMFVKVVCCLLLFWVKTCTGLDAIFTGLAVSTSVYALVSAISLAIVYKRVGADRMPYGSYSKAFQVIMYSACASYVFVLVTKKLFVDGELYYALFQNSNLARGLPVFRGHTTKLPHKCDVAAYVSLTVSVTHCATVVYDICDVIFPLLWTKVALGEFVFF</sequence>
<organism evidence="13 14">
    <name type="scientific">Cacatuid alphaherpesvirus 2</name>
    <dbReference type="NCBI Taxonomy" id="2604840"/>
    <lineage>
        <taxon>Viruses</taxon>
        <taxon>Duplodnaviria</taxon>
        <taxon>Heunggongvirae</taxon>
        <taxon>Peploviricota</taxon>
        <taxon>Herviviricetes</taxon>
        <taxon>Herpesvirales</taxon>
        <taxon>Orthoherpesviridae</taxon>
        <taxon>Alphaherpesvirinae</taxon>
        <taxon>Iltovirus</taxon>
        <taxon>Iltovirus cacatuidalpha2</taxon>
    </lineage>
</organism>
<dbReference type="GO" id="GO:0019058">
    <property type="term" value="P:viral life cycle"/>
    <property type="evidence" value="ECO:0007669"/>
    <property type="project" value="InterPro"/>
</dbReference>
<evidence type="ECO:0000256" key="5">
    <source>
        <dbReference type="ARBA" id="ARBA00022562"/>
    </source>
</evidence>
<dbReference type="GO" id="GO:0044423">
    <property type="term" value="C:virion component"/>
    <property type="evidence" value="ECO:0007669"/>
    <property type="project" value="UniProtKB-KW"/>
</dbReference>
<evidence type="ECO:0000313" key="14">
    <source>
        <dbReference type="Proteomes" id="UP001144437"/>
    </source>
</evidence>
<protein>
    <recommendedName>
        <fullName evidence="15">Envelope protein UL20</fullName>
    </recommendedName>
</protein>
<dbReference type="Proteomes" id="UP001144437">
    <property type="component" value="Segment"/>
</dbReference>
<evidence type="ECO:0000256" key="6">
    <source>
        <dbReference type="ARBA" id="ARBA00022692"/>
    </source>
</evidence>
<feature type="transmembrane region" description="Helical" evidence="12">
    <location>
        <begin position="149"/>
        <end position="168"/>
    </location>
</feature>
<dbReference type="GeneID" id="80540309"/>
<feature type="transmembrane region" description="Helical" evidence="12">
    <location>
        <begin position="77"/>
        <end position="98"/>
    </location>
</feature>
<keyword evidence="14" id="KW-1185">Reference proteome</keyword>
<evidence type="ECO:0008006" key="15">
    <source>
        <dbReference type="Google" id="ProtNLM"/>
    </source>
</evidence>
<dbReference type="GO" id="GO:0044200">
    <property type="term" value="C:host cell nuclear membrane"/>
    <property type="evidence" value="ECO:0007669"/>
    <property type="project" value="UniProtKB-SubCell"/>
</dbReference>
<reference evidence="13" key="1">
    <citation type="journal article" date="2019" name="Vet. Microbiol.">
        <title>Disease surveillance in wild Victorian cacatuids reveals co-infection with multiple agents and detection of novel avian viruses.</title>
        <authorList>
            <person name="Sutherland M."/>
            <person name="Sarker S."/>
            <person name="Vaz P.K."/>
            <person name="Legione A.R."/>
            <person name="Devlin J.M."/>
            <person name="Macwhirter P.L."/>
            <person name="Whiteley P.L."/>
            <person name="Raidal S.R."/>
        </authorList>
    </citation>
    <scope>NUCLEOTIDE SEQUENCE</scope>
    <source>
        <strain evidence="13">97-0001</strain>
    </source>
</reference>
<evidence type="ECO:0000256" key="4">
    <source>
        <dbReference type="ARBA" id="ARBA00007652"/>
    </source>
</evidence>
<dbReference type="RefSeq" id="YP_010801596.1">
    <property type="nucleotide sequence ID" value="NC_076966.1"/>
</dbReference>
<keyword evidence="10 12" id="KW-1133">Transmembrane helix</keyword>
<keyword evidence="5" id="KW-1048">Host nucleus</keyword>
<evidence type="ECO:0000256" key="8">
    <source>
        <dbReference type="ARBA" id="ARBA00022844"/>
    </source>
</evidence>
<evidence type="ECO:0000256" key="7">
    <source>
        <dbReference type="ARBA" id="ARBA00022812"/>
    </source>
</evidence>
<evidence type="ECO:0000256" key="12">
    <source>
        <dbReference type="SAM" id="Phobius"/>
    </source>
</evidence>
<comment type="similarity">
    <text evidence="4">Belongs to the alphaherpesvirinae UL20 family.</text>
</comment>
<evidence type="ECO:0000313" key="13">
    <source>
        <dbReference type="EMBL" id="QEG54098.1"/>
    </source>
</evidence>
<comment type="subcellular location">
    <subcellularLocation>
        <location evidence="1">Host Golgi apparatus membrane</location>
        <topology evidence="1">Multi-pass membrane protein</topology>
    </subcellularLocation>
    <subcellularLocation>
        <location evidence="3">Host nucleus membrane</location>
        <topology evidence="3">Multi-pass membrane protein</topology>
    </subcellularLocation>
    <subcellularLocation>
        <location evidence="2">Virion</location>
    </subcellularLocation>
</comment>
<keyword evidence="11 12" id="KW-0472">Membrane</keyword>
<proteinExistence type="inferred from homology"/>
<keyword evidence="7" id="KW-1040">Host Golgi apparatus</keyword>
<dbReference type="GO" id="GO:0044178">
    <property type="term" value="C:host cell Golgi membrane"/>
    <property type="evidence" value="ECO:0007669"/>
    <property type="project" value="UniProtKB-SubCell"/>
</dbReference>
<evidence type="ECO:0000256" key="9">
    <source>
        <dbReference type="ARBA" id="ARBA00022870"/>
    </source>
</evidence>
<dbReference type="Pfam" id="PF04544">
    <property type="entry name" value="Herpes_UL20"/>
    <property type="match status" value="1"/>
</dbReference>
<feature type="transmembrane region" description="Helical" evidence="12">
    <location>
        <begin position="104"/>
        <end position="129"/>
    </location>
</feature>
<evidence type="ECO:0000256" key="10">
    <source>
        <dbReference type="ARBA" id="ARBA00022989"/>
    </source>
</evidence>
<evidence type="ECO:0000256" key="11">
    <source>
        <dbReference type="ARBA" id="ARBA00023136"/>
    </source>
</evidence>
<accession>A0A5B9R026</accession>
<dbReference type="EMBL" id="MK360902">
    <property type="protein sequence ID" value="QEG54098.1"/>
    <property type="molecule type" value="Genomic_DNA"/>
</dbReference>
<keyword evidence="9" id="KW-1043">Host membrane</keyword>
<dbReference type="InterPro" id="IPR007629">
    <property type="entry name" value="Herpes_UL20"/>
</dbReference>
<dbReference type="KEGG" id="vg:80540309"/>
<evidence type="ECO:0000256" key="3">
    <source>
        <dbReference type="ARBA" id="ARBA00004634"/>
    </source>
</evidence>
<evidence type="ECO:0000256" key="1">
    <source>
        <dbReference type="ARBA" id="ARBA00004252"/>
    </source>
</evidence>
<evidence type="ECO:0000256" key="2">
    <source>
        <dbReference type="ARBA" id="ARBA00004328"/>
    </source>
</evidence>
<keyword evidence="8" id="KW-0946">Virion</keyword>
<keyword evidence="6 12" id="KW-0812">Transmembrane</keyword>
<name>A0A5B9R026_9ALPH</name>